<accession>A0A9P6HP69</accession>
<evidence type="ECO:0000256" key="1">
    <source>
        <dbReference type="SAM" id="MobiDB-lite"/>
    </source>
</evidence>
<dbReference type="AlphaFoldDB" id="A0A9P6HP69"/>
<dbReference type="OrthoDB" id="3311321at2759"/>
<feature type="region of interest" description="Disordered" evidence="1">
    <location>
        <begin position="44"/>
        <end position="69"/>
    </location>
</feature>
<dbReference type="Proteomes" id="UP000736335">
    <property type="component" value="Unassembled WGS sequence"/>
</dbReference>
<reference evidence="2" key="1">
    <citation type="journal article" date="2020" name="Nat. Commun.">
        <title>Large-scale genome sequencing of mycorrhizal fungi provides insights into the early evolution of symbiotic traits.</title>
        <authorList>
            <person name="Miyauchi S."/>
            <person name="Kiss E."/>
            <person name="Kuo A."/>
            <person name="Drula E."/>
            <person name="Kohler A."/>
            <person name="Sanchez-Garcia M."/>
            <person name="Morin E."/>
            <person name="Andreopoulos B."/>
            <person name="Barry K.W."/>
            <person name="Bonito G."/>
            <person name="Buee M."/>
            <person name="Carver A."/>
            <person name="Chen C."/>
            <person name="Cichocki N."/>
            <person name="Clum A."/>
            <person name="Culley D."/>
            <person name="Crous P.W."/>
            <person name="Fauchery L."/>
            <person name="Girlanda M."/>
            <person name="Hayes R.D."/>
            <person name="Keri Z."/>
            <person name="LaButti K."/>
            <person name="Lipzen A."/>
            <person name="Lombard V."/>
            <person name="Magnuson J."/>
            <person name="Maillard F."/>
            <person name="Murat C."/>
            <person name="Nolan M."/>
            <person name="Ohm R.A."/>
            <person name="Pangilinan J."/>
            <person name="Pereira M.F."/>
            <person name="Perotto S."/>
            <person name="Peter M."/>
            <person name="Pfister S."/>
            <person name="Riley R."/>
            <person name="Sitrit Y."/>
            <person name="Stielow J.B."/>
            <person name="Szollosi G."/>
            <person name="Zifcakova L."/>
            <person name="Stursova M."/>
            <person name="Spatafora J.W."/>
            <person name="Tedersoo L."/>
            <person name="Vaario L.M."/>
            <person name="Yamada A."/>
            <person name="Yan M."/>
            <person name="Wang P."/>
            <person name="Xu J."/>
            <person name="Bruns T."/>
            <person name="Baldrian P."/>
            <person name="Vilgalys R."/>
            <person name="Dunand C."/>
            <person name="Henrissat B."/>
            <person name="Grigoriev I.V."/>
            <person name="Hibbett D."/>
            <person name="Nagy L.G."/>
            <person name="Martin F.M."/>
        </authorList>
    </citation>
    <scope>NUCLEOTIDE SEQUENCE</scope>
    <source>
        <strain evidence="2">UH-Tt-Lm1</strain>
    </source>
</reference>
<dbReference type="EMBL" id="WIUZ02000001">
    <property type="protein sequence ID" value="KAF9792148.1"/>
    <property type="molecule type" value="Genomic_DNA"/>
</dbReference>
<protein>
    <submittedName>
        <fullName evidence="2">Uncharacterized protein</fullName>
    </submittedName>
</protein>
<proteinExistence type="predicted"/>
<reference evidence="2" key="2">
    <citation type="submission" date="2020-11" db="EMBL/GenBank/DDBJ databases">
        <authorList>
            <consortium name="DOE Joint Genome Institute"/>
            <person name="Kuo A."/>
            <person name="Miyauchi S."/>
            <person name="Kiss E."/>
            <person name="Drula E."/>
            <person name="Kohler A."/>
            <person name="Sanchez-Garcia M."/>
            <person name="Andreopoulos B."/>
            <person name="Barry K.W."/>
            <person name="Bonito G."/>
            <person name="Buee M."/>
            <person name="Carver A."/>
            <person name="Chen C."/>
            <person name="Cichocki N."/>
            <person name="Clum A."/>
            <person name="Culley D."/>
            <person name="Crous P.W."/>
            <person name="Fauchery L."/>
            <person name="Girlanda M."/>
            <person name="Hayes R."/>
            <person name="Keri Z."/>
            <person name="Labutti K."/>
            <person name="Lipzen A."/>
            <person name="Lombard V."/>
            <person name="Magnuson J."/>
            <person name="Maillard F."/>
            <person name="Morin E."/>
            <person name="Murat C."/>
            <person name="Nolan M."/>
            <person name="Ohm R."/>
            <person name="Pangilinan J."/>
            <person name="Pereira M."/>
            <person name="Perotto S."/>
            <person name="Peter M."/>
            <person name="Riley R."/>
            <person name="Sitrit Y."/>
            <person name="Stielow B."/>
            <person name="Szollosi G."/>
            <person name="Zifcakova L."/>
            <person name="Stursova M."/>
            <person name="Spatafora J.W."/>
            <person name="Tedersoo L."/>
            <person name="Vaario L.-M."/>
            <person name="Yamada A."/>
            <person name="Yan M."/>
            <person name="Wang P."/>
            <person name="Xu J."/>
            <person name="Bruns T."/>
            <person name="Baldrian P."/>
            <person name="Vilgalys R."/>
            <person name="Henrissat B."/>
            <person name="Grigoriev I.V."/>
            <person name="Hibbett D."/>
            <person name="Nagy L.G."/>
            <person name="Martin F.M."/>
        </authorList>
    </citation>
    <scope>NUCLEOTIDE SEQUENCE</scope>
    <source>
        <strain evidence="2">UH-Tt-Lm1</strain>
    </source>
</reference>
<keyword evidence="3" id="KW-1185">Reference proteome</keyword>
<evidence type="ECO:0000313" key="3">
    <source>
        <dbReference type="Proteomes" id="UP000736335"/>
    </source>
</evidence>
<comment type="caution">
    <text evidence="2">The sequence shown here is derived from an EMBL/GenBank/DDBJ whole genome shotgun (WGS) entry which is preliminary data.</text>
</comment>
<name>A0A9P6HP69_9AGAM</name>
<evidence type="ECO:0000313" key="2">
    <source>
        <dbReference type="EMBL" id="KAF9792148.1"/>
    </source>
</evidence>
<organism evidence="2 3">
    <name type="scientific">Thelephora terrestris</name>
    <dbReference type="NCBI Taxonomy" id="56493"/>
    <lineage>
        <taxon>Eukaryota</taxon>
        <taxon>Fungi</taxon>
        <taxon>Dikarya</taxon>
        <taxon>Basidiomycota</taxon>
        <taxon>Agaricomycotina</taxon>
        <taxon>Agaricomycetes</taxon>
        <taxon>Thelephorales</taxon>
        <taxon>Thelephoraceae</taxon>
        <taxon>Thelephora</taxon>
    </lineage>
</organism>
<gene>
    <name evidence="2" type="ORF">BJ322DRAFT_1016020</name>
</gene>
<sequence>MSQNSKIWSRRTNKNGSWACTHRFEDGTETYHYVNNDGSVYMKHRDGSTTYSPEEGSYLPRKERDPESNIPAPTVEEIAAEAKVVKEEHREYLVSRINYSKGARTTPRRRHFNRARLFPMLWHLLGHPTCRKGFELTIDAMFRRGNDCNQLRVLPGGTCIAPQRNSPLFPAPST</sequence>